<dbReference type="Gene3D" id="1.20.1440.20">
    <property type="entry name" value="LemA-like domain"/>
    <property type="match status" value="1"/>
</dbReference>
<dbReference type="EMBL" id="OX458333">
    <property type="protein sequence ID" value="CAI8939499.1"/>
    <property type="molecule type" value="Genomic_DNA"/>
</dbReference>
<accession>A0ABN8X8G1</accession>
<comment type="subcellular location">
    <subcellularLocation>
        <location evidence="1">Membrane</location>
        <topology evidence="1">Single-pass membrane protein</topology>
    </subcellularLocation>
</comment>
<evidence type="ECO:0000256" key="5">
    <source>
        <dbReference type="ARBA" id="ARBA00023136"/>
    </source>
</evidence>
<protein>
    <submittedName>
        <fullName evidence="7">Protein LemA</fullName>
    </submittedName>
</protein>
<keyword evidence="8" id="KW-1185">Reference proteome</keyword>
<dbReference type="SUPFAM" id="SSF140478">
    <property type="entry name" value="LemA-like"/>
    <property type="match status" value="1"/>
</dbReference>
<evidence type="ECO:0000256" key="2">
    <source>
        <dbReference type="ARBA" id="ARBA00008854"/>
    </source>
</evidence>
<keyword evidence="5 6" id="KW-0472">Membrane</keyword>
<evidence type="ECO:0000256" key="6">
    <source>
        <dbReference type="SAM" id="Phobius"/>
    </source>
</evidence>
<organism evidence="7 8">
    <name type="scientific">Methylocaldum szegediense</name>
    <dbReference type="NCBI Taxonomy" id="73780"/>
    <lineage>
        <taxon>Bacteria</taxon>
        <taxon>Pseudomonadati</taxon>
        <taxon>Pseudomonadota</taxon>
        <taxon>Gammaproteobacteria</taxon>
        <taxon>Methylococcales</taxon>
        <taxon>Methylococcaceae</taxon>
        <taxon>Methylocaldum</taxon>
    </lineage>
</organism>
<feature type="transmembrane region" description="Helical" evidence="6">
    <location>
        <begin position="6"/>
        <end position="23"/>
    </location>
</feature>
<reference evidence="7 8" key="1">
    <citation type="submission" date="2023-03" db="EMBL/GenBank/DDBJ databases">
        <authorList>
            <person name="Pearce D."/>
        </authorList>
    </citation>
    <scope>NUCLEOTIDE SEQUENCE [LARGE SCALE GENOMIC DNA]</scope>
    <source>
        <strain evidence="7">Msz</strain>
    </source>
</reference>
<proteinExistence type="inferred from homology"/>
<gene>
    <name evidence="7" type="primary">lemA</name>
    <name evidence="7" type="ORF">MSZNOR_4210</name>
</gene>
<name>A0ABN8X8G1_9GAMM</name>
<evidence type="ECO:0000256" key="1">
    <source>
        <dbReference type="ARBA" id="ARBA00004167"/>
    </source>
</evidence>
<evidence type="ECO:0000313" key="7">
    <source>
        <dbReference type="EMBL" id="CAI8939499.1"/>
    </source>
</evidence>
<dbReference type="Pfam" id="PF04011">
    <property type="entry name" value="LemA"/>
    <property type="match status" value="1"/>
</dbReference>
<dbReference type="PANTHER" id="PTHR34478">
    <property type="entry name" value="PROTEIN LEMA"/>
    <property type="match status" value="1"/>
</dbReference>
<comment type="similarity">
    <text evidence="2">Belongs to the LemA family.</text>
</comment>
<sequence>MSVGGFILVGTILFAVVYAILIYNRLVNLKHDTAKAWSNIDVLLKQRHDELPKLVETCKQYMQHERETLEKVMQARAGIFAAREISDLHALGAAETQLRQGLTQLFAVAERYPDLKADASFRTLESRIIGLENAIADRREFYNQTVNNNNVRLEEFPDLIIARLFNFRPFELLEFSEDEKRDVDMKALFG</sequence>
<evidence type="ECO:0000256" key="4">
    <source>
        <dbReference type="ARBA" id="ARBA00022989"/>
    </source>
</evidence>
<dbReference type="InterPro" id="IPR007156">
    <property type="entry name" value="MamQ_LemA"/>
</dbReference>
<dbReference type="PANTHER" id="PTHR34478:SF1">
    <property type="entry name" value="PROTEIN LEMA"/>
    <property type="match status" value="1"/>
</dbReference>
<keyword evidence="3 6" id="KW-0812">Transmembrane</keyword>
<evidence type="ECO:0000256" key="3">
    <source>
        <dbReference type="ARBA" id="ARBA00022692"/>
    </source>
</evidence>
<dbReference type="InterPro" id="IPR023353">
    <property type="entry name" value="LemA-like_dom_sf"/>
</dbReference>
<keyword evidence="4 6" id="KW-1133">Transmembrane helix</keyword>
<evidence type="ECO:0000313" key="8">
    <source>
        <dbReference type="Proteomes" id="UP001162030"/>
    </source>
</evidence>
<dbReference type="Proteomes" id="UP001162030">
    <property type="component" value="Chromosome"/>
</dbReference>
<dbReference type="RefSeq" id="WP_026609621.1">
    <property type="nucleotide sequence ID" value="NZ_OX458333.1"/>
</dbReference>